<proteinExistence type="predicted"/>
<accession>A0A2N7VCH2</accession>
<protein>
    <submittedName>
        <fullName evidence="2">Type III effector HopAB2</fullName>
    </submittedName>
</protein>
<dbReference type="InterPro" id="IPR038448">
    <property type="entry name" value="HopAB_E3_ubiquit_lig_sf"/>
</dbReference>
<dbReference type="Proteomes" id="UP000235616">
    <property type="component" value="Unassembled WGS sequence"/>
</dbReference>
<sequence length="168" mass="18483">MPARVQGENNAQYAWRLHNLNPGVSLERLAAATVGPGGHLNLRPTLHQLNAMVKLHKDIHAAFSSLRSISKADAERLGFKDAATHDEDEATDCLFGEPLSTANPNQRVIGLAQLPSDRKQAYSADVNKEVVFMDMNKLAEFLASKPEHPINRQPLNLGNLHNFAFKIG</sequence>
<dbReference type="EMBL" id="PNYA01000039">
    <property type="protein sequence ID" value="PMS14846.1"/>
    <property type="molecule type" value="Genomic_DNA"/>
</dbReference>
<organism evidence="2 3">
    <name type="scientific">Trinickia dabaoshanensis</name>
    <dbReference type="NCBI Taxonomy" id="564714"/>
    <lineage>
        <taxon>Bacteria</taxon>
        <taxon>Pseudomonadati</taxon>
        <taxon>Pseudomonadota</taxon>
        <taxon>Betaproteobacteria</taxon>
        <taxon>Burkholderiales</taxon>
        <taxon>Burkholderiaceae</taxon>
        <taxon>Trinickia</taxon>
    </lineage>
</organism>
<name>A0A2N7VCH2_9BURK</name>
<dbReference type="Pfam" id="PF09046">
    <property type="entry name" value="AvrPtoB-E3_ubiq"/>
    <property type="match status" value="1"/>
</dbReference>
<comment type="caution">
    <text evidence="2">The sequence shown here is derived from an EMBL/GenBank/DDBJ whole genome shotgun (WGS) entry which is preliminary data.</text>
</comment>
<dbReference type="InterPro" id="IPR015133">
    <property type="entry name" value="E3_ubiquit_lig_AvrPtoB"/>
</dbReference>
<dbReference type="AlphaFoldDB" id="A0A2N7VCH2"/>
<dbReference type="Gene3D" id="3.30.40.110">
    <property type="entry name" value="AvrPtoB, C-terminal domain"/>
    <property type="match status" value="1"/>
</dbReference>
<keyword evidence="3" id="KW-1185">Reference proteome</keyword>
<gene>
    <name evidence="2" type="ORF">C0Z18_29945</name>
</gene>
<evidence type="ECO:0000313" key="3">
    <source>
        <dbReference type="Proteomes" id="UP000235616"/>
    </source>
</evidence>
<evidence type="ECO:0000259" key="1">
    <source>
        <dbReference type="Pfam" id="PF09046"/>
    </source>
</evidence>
<reference evidence="2 3" key="1">
    <citation type="submission" date="2018-01" db="EMBL/GenBank/DDBJ databases">
        <title>Whole genome analyses suggest that Burkholderia sensu lato contains two further novel genera in the rhizoxinica-symbiotica group Mycetohabitans gen. nov., and Trinickia gen. nov.: implications for the evolution of diazotrophy and nodulation in the Burkholderiaceae.</title>
        <authorList>
            <person name="Estrada-de los Santos P."/>
            <person name="Palmer M."/>
            <person name="Chavez-Ramirez B."/>
            <person name="Beukes C."/>
            <person name="Steenkamp E.T."/>
            <person name="Hirsch A.M."/>
            <person name="Manyaka P."/>
            <person name="Maluk M."/>
            <person name="Lafos M."/>
            <person name="Crook M."/>
            <person name="Gross E."/>
            <person name="Simon M.F."/>
            <person name="Bueno dos Reis Junior F."/>
            <person name="Poole P.S."/>
            <person name="Venter S.N."/>
            <person name="James E.K."/>
        </authorList>
    </citation>
    <scope>NUCLEOTIDE SEQUENCE [LARGE SCALE GENOMIC DNA]</scope>
    <source>
        <strain evidence="2 3">GIMN1.004</strain>
    </source>
</reference>
<evidence type="ECO:0000313" key="2">
    <source>
        <dbReference type="EMBL" id="PMS14846.1"/>
    </source>
</evidence>
<feature type="domain" description="Effector protein HopAB E3 ubiquitin ligase" evidence="1">
    <location>
        <begin position="58"/>
        <end position="167"/>
    </location>
</feature>